<dbReference type="SUPFAM" id="SSF63411">
    <property type="entry name" value="LuxS/MPP-like metallohydrolase"/>
    <property type="match status" value="2"/>
</dbReference>
<gene>
    <name evidence="4" type="ORF">HMPREF0860_1001</name>
</gene>
<name>A0ABN0P4G7_TRESO</name>
<dbReference type="RefSeq" id="WP_021495704.1">
    <property type="nucleotide sequence ID" value="NZ_AVQI01000067.1"/>
</dbReference>
<proteinExistence type="inferred from homology"/>
<dbReference type="EMBL" id="AVQI01000067">
    <property type="protein sequence ID" value="ERK00479.1"/>
    <property type="molecule type" value="Genomic_DNA"/>
</dbReference>
<evidence type="ECO:0000256" key="1">
    <source>
        <dbReference type="ARBA" id="ARBA00007261"/>
    </source>
</evidence>
<dbReference type="Pfam" id="PF05193">
    <property type="entry name" value="Peptidase_M16_C"/>
    <property type="match status" value="1"/>
</dbReference>
<dbReference type="Gene3D" id="3.30.830.10">
    <property type="entry name" value="Metalloenzyme, LuxS/M16 peptidase-like"/>
    <property type="match status" value="2"/>
</dbReference>
<dbReference type="InterPro" id="IPR007863">
    <property type="entry name" value="Peptidase_M16_C"/>
</dbReference>
<evidence type="ECO:0000259" key="2">
    <source>
        <dbReference type="Pfam" id="PF00675"/>
    </source>
</evidence>
<keyword evidence="5" id="KW-1185">Reference proteome</keyword>
<comment type="similarity">
    <text evidence="1">Belongs to the peptidase M16 family.</text>
</comment>
<protein>
    <submittedName>
        <fullName evidence="4">Peptidase, M16 family</fullName>
    </submittedName>
</protein>
<dbReference type="PANTHER" id="PTHR11851">
    <property type="entry name" value="METALLOPROTEASE"/>
    <property type="match status" value="1"/>
</dbReference>
<feature type="domain" description="Peptidase M16 C-terminal" evidence="3">
    <location>
        <begin position="253"/>
        <end position="400"/>
    </location>
</feature>
<dbReference type="InterPro" id="IPR011765">
    <property type="entry name" value="Pept_M16_N"/>
</dbReference>
<reference evidence="4 5" key="1">
    <citation type="submission" date="2013-08" db="EMBL/GenBank/DDBJ databases">
        <authorList>
            <person name="Durkin A.S."/>
            <person name="Haft D.R."/>
            <person name="McCorrison J."/>
            <person name="Torralba M."/>
            <person name="Gillis M."/>
            <person name="Haft D.H."/>
            <person name="Methe B."/>
            <person name="Sutton G."/>
            <person name="Nelson K.E."/>
        </authorList>
    </citation>
    <scope>NUCLEOTIDE SEQUENCE [LARGE SCALE GENOMIC DNA]</scope>
    <source>
        <strain evidence="4 5">ATCC 35536</strain>
    </source>
</reference>
<dbReference type="Pfam" id="PF00675">
    <property type="entry name" value="Peptidase_M16"/>
    <property type="match status" value="1"/>
</dbReference>
<evidence type="ECO:0000259" key="3">
    <source>
        <dbReference type="Pfam" id="PF05193"/>
    </source>
</evidence>
<dbReference type="InterPro" id="IPR050361">
    <property type="entry name" value="MPP/UQCRC_Complex"/>
</dbReference>
<comment type="caution">
    <text evidence="4">The sequence shown here is derived from an EMBL/GenBank/DDBJ whole genome shotgun (WGS) entry which is preliminary data.</text>
</comment>
<accession>A0ABN0P4G7</accession>
<dbReference type="Proteomes" id="UP000016646">
    <property type="component" value="Unassembled WGS sequence"/>
</dbReference>
<evidence type="ECO:0000313" key="4">
    <source>
        <dbReference type="EMBL" id="ERK00479.1"/>
    </source>
</evidence>
<dbReference type="InterPro" id="IPR011249">
    <property type="entry name" value="Metalloenz_LuxS/M16"/>
</dbReference>
<evidence type="ECO:0000313" key="5">
    <source>
        <dbReference type="Proteomes" id="UP000016646"/>
    </source>
</evidence>
<organism evidence="4 5">
    <name type="scientific">Treponema socranskii subsp. socranskii VPI DR56BR1116 = ATCC 35536</name>
    <dbReference type="NCBI Taxonomy" id="1125725"/>
    <lineage>
        <taxon>Bacteria</taxon>
        <taxon>Pseudomonadati</taxon>
        <taxon>Spirochaetota</taxon>
        <taxon>Spirochaetia</taxon>
        <taxon>Spirochaetales</taxon>
        <taxon>Treponemataceae</taxon>
        <taxon>Treponema</taxon>
    </lineage>
</organism>
<dbReference type="PANTHER" id="PTHR11851:SF49">
    <property type="entry name" value="MITOCHONDRIAL-PROCESSING PEPTIDASE SUBUNIT ALPHA"/>
    <property type="match status" value="1"/>
</dbReference>
<feature type="domain" description="Peptidase M16 N-terminal" evidence="2">
    <location>
        <begin position="104"/>
        <end position="242"/>
    </location>
</feature>
<sequence>MKGSYMRSFFYRFDLRASARRGGERYAFFRHTWFPRRVPVSIRSARFAFFRRISIPFCALLFSAFILSCASVKTDNAKAAEGCVSVRKDVREFRLSNGIPLYVRKNPANRKLSLSVIVKGGTSYLSPETSGLEKALFDMMTRGSEKYTYDKLRALAYETGFSILPQVSREGAVLSMSCIDYYFDKVLPVFADAFLHPSYNPQQYKNLMTDYAQEMQRFESDPESMLAYRMTRTIFKDHPYAASSSVRPESIGNITVEAMRLLHERDTDARRIMIVAVGNYDERKLLKKLDAAFGSIPSRSYDLRSPDVPPLTVSGEPIVIGSKAASGTGYLEKAMSGPSLFDDDMLAASLAASMYSQVLFNVVREKYGACYSPSASVTPMRAGLANVYIFKASDLANVVRYEKEAQSIFAAGKVIDGKNDDGTYIFSSVVDRLRGYKNQYVNSFYASSVTNAGVASRLTYSLLMFGDPYAYDEKIAELFSVSADDVLLAFRKYWVAGGRWFCVVGPEDIDTVKF</sequence>